<dbReference type="EMBL" id="JBEPAZ010000054">
    <property type="protein sequence ID" value="MER6433200.1"/>
    <property type="molecule type" value="Genomic_DNA"/>
</dbReference>
<dbReference type="RefSeq" id="WP_352065456.1">
    <property type="nucleotide sequence ID" value="NZ_JBEPAZ010000054.1"/>
</dbReference>
<keyword evidence="2" id="KW-1185">Reference proteome</keyword>
<evidence type="ECO:0000313" key="1">
    <source>
        <dbReference type="EMBL" id="MER6433200.1"/>
    </source>
</evidence>
<dbReference type="Proteomes" id="UP001470023">
    <property type="component" value="Unassembled WGS sequence"/>
</dbReference>
<accession>A0ABV1UIT1</accession>
<gene>
    <name evidence="1" type="ORF">ABT272_36580</name>
</gene>
<protein>
    <submittedName>
        <fullName evidence="1">Uncharacterized protein</fullName>
    </submittedName>
</protein>
<sequence length="53" mass="6183">MPWPNKTIPNLTDNELVEAIEQHQHSSDPVTRQITQGCIREWERRNGLPTDDD</sequence>
<evidence type="ECO:0000313" key="2">
    <source>
        <dbReference type="Proteomes" id="UP001470023"/>
    </source>
</evidence>
<organism evidence="1 2">
    <name type="scientific">Streptomyces sp. 900105245</name>
    <dbReference type="NCBI Taxonomy" id="3154379"/>
    <lineage>
        <taxon>Bacteria</taxon>
        <taxon>Bacillati</taxon>
        <taxon>Actinomycetota</taxon>
        <taxon>Actinomycetes</taxon>
        <taxon>Kitasatosporales</taxon>
        <taxon>Streptomycetaceae</taxon>
        <taxon>Streptomyces</taxon>
    </lineage>
</organism>
<name>A0ABV1UIT1_9ACTN</name>
<reference evidence="1 2" key="1">
    <citation type="submission" date="2024-06" db="EMBL/GenBank/DDBJ databases">
        <title>The Natural Products Discovery Center: Release of the First 8490 Sequenced Strains for Exploring Actinobacteria Biosynthetic Diversity.</title>
        <authorList>
            <person name="Kalkreuter E."/>
            <person name="Kautsar S.A."/>
            <person name="Yang D."/>
            <person name="Bader C.D."/>
            <person name="Teijaro C.N."/>
            <person name="Fluegel L."/>
            <person name="Davis C.M."/>
            <person name="Simpson J.R."/>
            <person name="Lauterbach L."/>
            <person name="Steele A.D."/>
            <person name="Gui C."/>
            <person name="Meng S."/>
            <person name="Li G."/>
            <person name="Viehrig K."/>
            <person name="Ye F."/>
            <person name="Su P."/>
            <person name="Kiefer A.F."/>
            <person name="Nichols A."/>
            <person name="Cepeda A.J."/>
            <person name="Yan W."/>
            <person name="Fan B."/>
            <person name="Jiang Y."/>
            <person name="Adhikari A."/>
            <person name="Zheng C.-J."/>
            <person name="Schuster L."/>
            <person name="Cowan T.M."/>
            <person name="Smanski M.J."/>
            <person name="Chevrette M.G."/>
            <person name="De Carvalho L.P.S."/>
            <person name="Shen B."/>
        </authorList>
    </citation>
    <scope>NUCLEOTIDE SEQUENCE [LARGE SCALE GENOMIC DNA]</scope>
    <source>
        <strain evidence="1 2">NPDC001166</strain>
    </source>
</reference>
<proteinExistence type="predicted"/>
<comment type="caution">
    <text evidence="1">The sequence shown here is derived from an EMBL/GenBank/DDBJ whole genome shotgun (WGS) entry which is preliminary data.</text>
</comment>